<sequence length="88" mass="10010">MLDNNGNTKNGQPYNWNIAPLIDILNCCGTSARREQEVNLDSKFRNVQTVGIGNILAYLIYTTTVKKSGNYRAWKIRPRKCLDEALCM</sequence>
<proteinExistence type="predicted"/>
<gene>
    <name evidence="1" type="ORF">NPIL_470871</name>
</gene>
<accession>A0A8X6QYD2</accession>
<reference evidence="1" key="1">
    <citation type="submission" date="2020-08" db="EMBL/GenBank/DDBJ databases">
        <title>Multicomponent nature underlies the extraordinary mechanical properties of spider dragline silk.</title>
        <authorList>
            <person name="Kono N."/>
            <person name="Nakamura H."/>
            <person name="Mori M."/>
            <person name="Yoshida Y."/>
            <person name="Ohtoshi R."/>
            <person name="Malay A.D."/>
            <person name="Moran D.A.P."/>
            <person name="Tomita M."/>
            <person name="Numata K."/>
            <person name="Arakawa K."/>
        </authorList>
    </citation>
    <scope>NUCLEOTIDE SEQUENCE</scope>
</reference>
<dbReference type="Proteomes" id="UP000887013">
    <property type="component" value="Unassembled WGS sequence"/>
</dbReference>
<name>A0A8X6QYD2_NEPPI</name>
<dbReference type="EMBL" id="BMAW01039077">
    <property type="protein sequence ID" value="GFU54350.1"/>
    <property type="molecule type" value="Genomic_DNA"/>
</dbReference>
<comment type="caution">
    <text evidence="1">The sequence shown here is derived from an EMBL/GenBank/DDBJ whole genome shotgun (WGS) entry which is preliminary data.</text>
</comment>
<evidence type="ECO:0000313" key="2">
    <source>
        <dbReference type="Proteomes" id="UP000887013"/>
    </source>
</evidence>
<keyword evidence="2" id="KW-1185">Reference proteome</keyword>
<organism evidence="1 2">
    <name type="scientific">Nephila pilipes</name>
    <name type="common">Giant wood spider</name>
    <name type="synonym">Nephila maculata</name>
    <dbReference type="NCBI Taxonomy" id="299642"/>
    <lineage>
        <taxon>Eukaryota</taxon>
        <taxon>Metazoa</taxon>
        <taxon>Ecdysozoa</taxon>
        <taxon>Arthropoda</taxon>
        <taxon>Chelicerata</taxon>
        <taxon>Arachnida</taxon>
        <taxon>Araneae</taxon>
        <taxon>Araneomorphae</taxon>
        <taxon>Entelegynae</taxon>
        <taxon>Araneoidea</taxon>
        <taxon>Nephilidae</taxon>
        <taxon>Nephila</taxon>
    </lineage>
</organism>
<evidence type="ECO:0000313" key="1">
    <source>
        <dbReference type="EMBL" id="GFU54350.1"/>
    </source>
</evidence>
<protein>
    <submittedName>
        <fullName evidence="1">Uncharacterized protein</fullName>
    </submittedName>
</protein>
<dbReference type="AlphaFoldDB" id="A0A8X6QYD2"/>